<proteinExistence type="predicted"/>
<evidence type="ECO:0000313" key="3">
    <source>
        <dbReference type="Proteomes" id="UP001140502"/>
    </source>
</evidence>
<feature type="non-terminal residue" evidence="2">
    <location>
        <position position="1"/>
    </location>
</feature>
<organism evidence="2 3">
    <name type="scientific">Fusarium piperis</name>
    <dbReference type="NCBI Taxonomy" id="1435070"/>
    <lineage>
        <taxon>Eukaryota</taxon>
        <taxon>Fungi</taxon>
        <taxon>Dikarya</taxon>
        <taxon>Ascomycota</taxon>
        <taxon>Pezizomycotina</taxon>
        <taxon>Sordariomycetes</taxon>
        <taxon>Hypocreomycetidae</taxon>
        <taxon>Hypocreales</taxon>
        <taxon>Nectriaceae</taxon>
        <taxon>Fusarium</taxon>
        <taxon>Fusarium solani species complex</taxon>
    </lineage>
</organism>
<name>A0A9W8TDH2_9HYPO</name>
<comment type="caution">
    <text evidence="2">The sequence shown here is derived from an EMBL/GenBank/DDBJ whole genome shotgun (WGS) entry which is preliminary data.</text>
</comment>
<dbReference type="Proteomes" id="UP001140502">
    <property type="component" value="Unassembled WGS sequence"/>
</dbReference>
<protein>
    <submittedName>
        <fullName evidence="2">Uncharacterized protein</fullName>
    </submittedName>
</protein>
<dbReference type="EMBL" id="JAPEUR010000432">
    <property type="protein sequence ID" value="KAJ4309473.1"/>
    <property type="molecule type" value="Genomic_DNA"/>
</dbReference>
<feature type="region of interest" description="Disordered" evidence="1">
    <location>
        <begin position="25"/>
        <end position="58"/>
    </location>
</feature>
<accession>A0A9W8TDH2</accession>
<reference evidence="2" key="1">
    <citation type="submission" date="2022-10" db="EMBL/GenBank/DDBJ databases">
        <title>Tapping the CABI collections for fungal endophytes: first genome assemblies for Collariella, Neodidymelliopsis, Ascochyta clinopodiicola, Didymella pomorum, Didymosphaeria variabile, Neocosmospora piperis and Neocucurbitaria cava.</title>
        <authorList>
            <person name="Hill R."/>
        </authorList>
    </citation>
    <scope>NUCLEOTIDE SEQUENCE</scope>
    <source>
        <strain evidence="2">IMI 366586</strain>
    </source>
</reference>
<feature type="non-terminal residue" evidence="2">
    <location>
        <position position="58"/>
    </location>
</feature>
<feature type="compositionally biased region" description="Polar residues" evidence="1">
    <location>
        <begin position="39"/>
        <end position="58"/>
    </location>
</feature>
<gene>
    <name evidence="2" type="ORF">N0V84_011475</name>
</gene>
<evidence type="ECO:0000256" key="1">
    <source>
        <dbReference type="SAM" id="MobiDB-lite"/>
    </source>
</evidence>
<sequence>LHGQYPMLHPDWTRWKPSCWDAIPRPRLPRRHQSESRPGATNPSVVNRSSTLHTAAVG</sequence>
<dbReference type="AlphaFoldDB" id="A0A9W8TDH2"/>
<keyword evidence="3" id="KW-1185">Reference proteome</keyword>
<evidence type="ECO:0000313" key="2">
    <source>
        <dbReference type="EMBL" id="KAJ4309473.1"/>
    </source>
</evidence>